<accession>A0ABN3PFV2</accession>
<sequence>MPDVFAGAALVAVTATTYLVGIGTTGWANSFYSAAAQAGANNWTSFLYGASDPGNLITVDKPPASIWVMALSVRLLGLSPTAVLLPQALIGVVTVLVVYATTRRITPPGAALFAGLITAMTPVSALIFRYNNPDALLTLTLATALYGVVRSLQDGRHRWVFLAGAAFGVGFLTKQLQAFLILPAVVFAVLWAGQGTLRRRAYSLLVAAGGLVLTAGWWVAIVSVVPSGQRPWVGGSVDDSFLSLTLGYNGFGRILGGGSNLAGGSQPGIDRLLVGSSGDLIGWMLPGAAVVAAGALIVHWRSWRRPDAAIASLALMSASTLLTDAGLSFMRGIYHSYYSVALVPALAGTIALGATLLWGAERRRLGRTVLAAAVIVTATWGGVMLMGHGPDHFLLAVAFALAGVVVAAVIALGDVRRRERATLTAAAVMLLAGPIATSAAIISQGHAGASITPISDRSADASPSYLIEPALLDALRADAARYRWSVATELGSSTAAQYQLAAGVSVMPIGGYKHTDPTPTLAQFQNLVAQGNVHWFLGSRGGEISAWVKTHFSSQWIGGEIIYDLTAPLTDPTAHSNTTSEQVLT</sequence>
<feature type="transmembrane region" description="Helical" evidence="8">
    <location>
        <begin position="393"/>
        <end position="411"/>
    </location>
</feature>
<dbReference type="Pfam" id="PF13231">
    <property type="entry name" value="PMT_2"/>
    <property type="match status" value="1"/>
</dbReference>
<feature type="transmembrane region" description="Helical" evidence="8">
    <location>
        <begin position="369"/>
        <end position="387"/>
    </location>
</feature>
<feature type="transmembrane region" description="Helical" evidence="8">
    <location>
        <begin position="336"/>
        <end position="357"/>
    </location>
</feature>
<comment type="subcellular location">
    <subcellularLocation>
        <location evidence="1">Cell membrane</location>
        <topology evidence="1">Multi-pass membrane protein</topology>
    </subcellularLocation>
</comment>
<dbReference type="Pfam" id="PF24878">
    <property type="entry name" value="YkcB_C"/>
    <property type="match status" value="1"/>
</dbReference>
<feature type="transmembrane region" description="Helical" evidence="8">
    <location>
        <begin position="105"/>
        <end position="128"/>
    </location>
</feature>
<keyword evidence="3" id="KW-0328">Glycosyltransferase</keyword>
<reference evidence="11 12" key="1">
    <citation type="journal article" date="2019" name="Int. J. Syst. Evol. Microbiol.">
        <title>The Global Catalogue of Microorganisms (GCM) 10K type strain sequencing project: providing services to taxonomists for standard genome sequencing and annotation.</title>
        <authorList>
            <consortium name="The Broad Institute Genomics Platform"/>
            <consortium name="The Broad Institute Genome Sequencing Center for Infectious Disease"/>
            <person name="Wu L."/>
            <person name="Ma J."/>
        </authorList>
    </citation>
    <scope>NUCLEOTIDE SEQUENCE [LARGE SCALE GENOMIC DNA]</scope>
    <source>
        <strain evidence="11 12">JCM 16365</strain>
    </source>
</reference>
<evidence type="ECO:0000256" key="1">
    <source>
        <dbReference type="ARBA" id="ARBA00004651"/>
    </source>
</evidence>
<feature type="transmembrane region" description="Helical" evidence="8">
    <location>
        <begin position="204"/>
        <end position="225"/>
    </location>
</feature>
<feature type="domain" description="Putative mannosyltransferase YkcA/B-like C-terminal" evidence="10">
    <location>
        <begin position="471"/>
        <end position="551"/>
    </location>
</feature>
<organism evidence="11 12">
    <name type="scientific">Microbacterium binotii</name>
    <dbReference type="NCBI Taxonomy" id="462710"/>
    <lineage>
        <taxon>Bacteria</taxon>
        <taxon>Bacillati</taxon>
        <taxon>Actinomycetota</taxon>
        <taxon>Actinomycetes</taxon>
        <taxon>Micrococcales</taxon>
        <taxon>Microbacteriaceae</taxon>
        <taxon>Microbacterium</taxon>
    </lineage>
</organism>
<feature type="domain" description="Glycosyltransferase RgtA/B/C/D-like" evidence="9">
    <location>
        <begin position="60"/>
        <end position="218"/>
    </location>
</feature>
<keyword evidence="7 8" id="KW-0472">Membrane</keyword>
<dbReference type="RefSeq" id="WP_344229680.1">
    <property type="nucleotide sequence ID" value="NZ_BAAARI010000014.1"/>
</dbReference>
<dbReference type="InterPro" id="IPR038731">
    <property type="entry name" value="RgtA/B/C-like"/>
</dbReference>
<dbReference type="PANTHER" id="PTHR33908:SF3">
    <property type="entry name" value="UNDECAPRENYL PHOSPHATE-ALPHA-4-AMINO-4-DEOXY-L-ARABINOSE ARABINOSYL TRANSFERASE"/>
    <property type="match status" value="1"/>
</dbReference>
<evidence type="ECO:0000313" key="11">
    <source>
        <dbReference type="EMBL" id="GAA2583501.1"/>
    </source>
</evidence>
<evidence type="ECO:0000256" key="3">
    <source>
        <dbReference type="ARBA" id="ARBA00022676"/>
    </source>
</evidence>
<feature type="transmembrane region" description="Helical" evidence="8">
    <location>
        <begin position="310"/>
        <end position="330"/>
    </location>
</feature>
<protein>
    <submittedName>
        <fullName evidence="11">Glycosyltransferase family 39 protein</fullName>
    </submittedName>
</protein>
<evidence type="ECO:0000259" key="9">
    <source>
        <dbReference type="Pfam" id="PF13231"/>
    </source>
</evidence>
<dbReference type="InterPro" id="IPR050297">
    <property type="entry name" value="LipidA_mod_glycosyltrf_83"/>
</dbReference>
<evidence type="ECO:0000313" key="12">
    <source>
        <dbReference type="Proteomes" id="UP001500274"/>
    </source>
</evidence>
<keyword evidence="6 8" id="KW-1133">Transmembrane helix</keyword>
<keyword evidence="2" id="KW-1003">Cell membrane</keyword>
<feature type="transmembrane region" description="Helical" evidence="8">
    <location>
        <begin position="423"/>
        <end position="442"/>
    </location>
</feature>
<dbReference type="PANTHER" id="PTHR33908">
    <property type="entry name" value="MANNOSYLTRANSFERASE YKCB-RELATED"/>
    <property type="match status" value="1"/>
</dbReference>
<dbReference type="EMBL" id="BAAARI010000014">
    <property type="protein sequence ID" value="GAA2583501.1"/>
    <property type="molecule type" value="Genomic_DNA"/>
</dbReference>
<dbReference type="InterPro" id="IPR056785">
    <property type="entry name" value="YkcA/B-like_C"/>
</dbReference>
<evidence type="ECO:0000256" key="5">
    <source>
        <dbReference type="ARBA" id="ARBA00022692"/>
    </source>
</evidence>
<gene>
    <name evidence="11" type="ORF">GCM10009862_23320</name>
</gene>
<evidence type="ECO:0000256" key="4">
    <source>
        <dbReference type="ARBA" id="ARBA00022679"/>
    </source>
</evidence>
<comment type="caution">
    <text evidence="11">The sequence shown here is derived from an EMBL/GenBank/DDBJ whole genome shotgun (WGS) entry which is preliminary data.</text>
</comment>
<evidence type="ECO:0000259" key="10">
    <source>
        <dbReference type="Pfam" id="PF24878"/>
    </source>
</evidence>
<evidence type="ECO:0000256" key="8">
    <source>
        <dbReference type="SAM" id="Phobius"/>
    </source>
</evidence>
<keyword evidence="4" id="KW-0808">Transferase</keyword>
<dbReference type="Proteomes" id="UP001500274">
    <property type="component" value="Unassembled WGS sequence"/>
</dbReference>
<feature type="transmembrane region" description="Helical" evidence="8">
    <location>
        <begin position="159"/>
        <end position="192"/>
    </location>
</feature>
<evidence type="ECO:0000256" key="6">
    <source>
        <dbReference type="ARBA" id="ARBA00022989"/>
    </source>
</evidence>
<feature type="transmembrane region" description="Helical" evidence="8">
    <location>
        <begin position="280"/>
        <end position="298"/>
    </location>
</feature>
<feature type="transmembrane region" description="Helical" evidence="8">
    <location>
        <begin position="75"/>
        <end position="99"/>
    </location>
</feature>
<evidence type="ECO:0000256" key="2">
    <source>
        <dbReference type="ARBA" id="ARBA00022475"/>
    </source>
</evidence>
<keyword evidence="12" id="KW-1185">Reference proteome</keyword>
<evidence type="ECO:0000256" key="7">
    <source>
        <dbReference type="ARBA" id="ARBA00023136"/>
    </source>
</evidence>
<keyword evidence="5 8" id="KW-0812">Transmembrane</keyword>
<name>A0ABN3PFV2_9MICO</name>
<proteinExistence type="predicted"/>